<evidence type="ECO:0000313" key="5">
    <source>
        <dbReference type="EMBL" id="GGK10411.1"/>
    </source>
</evidence>
<evidence type="ECO:0000259" key="4">
    <source>
        <dbReference type="PROSITE" id="PS50987"/>
    </source>
</evidence>
<keyword evidence="6" id="KW-1185">Reference proteome</keyword>
<evidence type="ECO:0000256" key="3">
    <source>
        <dbReference type="ARBA" id="ARBA00023163"/>
    </source>
</evidence>
<gene>
    <name evidence="5" type="ORF">GCM10011583_48180</name>
</gene>
<dbReference type="InterPro" id="IPR051081">
    <property type="entry name" value="HTH_MetalResp_TranReg"/>
</dbReference>
<dbReference type="SUPFAM" id="SSF46785">
    <property type="entry name" value="Winged helix' DNA-binding domain"/>
    <property type="match status" value="1"/>
</dbReference>
<name>A0ABQ2EFS2_9ACTN</name>
<reference evidence="6" key="1">
    <citation type="journal article" date="2019" name="Int. J. Syst. Evol. Microbiol.">
        <title>The Global Catalogue of Microorganisms (GCM) 10K type strain sequencing project: providing services to taxonomists for standard genome sequencing and annotation.</title>
        <authorList>
            <consortium name="The Broad Institute Genomics Platform"/>
            <consortium name="The Broad Institute Genome Sequencing Center for Infectious Disease"/>
            <person name="Wu L."/>
            <person name="Ma J."/>
        </authorList>
    </citation>
    <scope>NUCLEOTIDE SEQUENCE [LARGE SCALE GENOMIC DNA]</scope>
    <source>
        <strain evidence="6">CGMCC 4.7275</strain>
    </source>
</reference>
<accession>A0ABQ2EFS2</accession>
<evidence type="ECO:0000256" key="1">
    <source>
        <dbReference type="ARBA" id="ARBA00023015"/>
    </source>
</evidence>
<dbReference type="InterPro" id="IPR001845">
    <property type="entry name" value="HTH_ArsR_DNA-bd_dom"/>
</dbReference>
<dbReference type="InterPro" id="IPR036388">
    <property type="entry name" value="WH-like_DNA-bd_sf"/>
</dbReference>
<keyword evidence="2" id="KW-0238">DNA-binding</keyword>
<dbReference type="Pfam" id="PF01022">
    <property type="entry name" value="HTH_5"/>
    <property type="match status" value="1"/>
</dbReference>
<dbReference type="InterPro" id="IPR011991">
    <property type="entry name" value="ArsR-like_HTH"/>
</dbReference>
<dbReference type="Proteomes" id="UP000660265">
    <property type="component" value="Unassembled WGS sequence"/>
</dbReference>
<evidence type="ECO:0000313" key="6">
    <source>
        <dbReference type="Proteomes" id="UP000660265"/>
    </source>
</evidence>
<dbReference type="CDD" id="cd00090">
    <property type="entry name" value="HTH_ARSR"/>
    <property type="match status" value="1"/>
</dbReference>
<dbReference type="EMBL" id="BMMV01000017">
    <property type="protein sequence ID" value="GGK10411.1"/>
    <property type="molecule type" value="Genomic_DNA"/>
</dbReference>
<comment type="caution">
    <text evidence="5">The sequence shown here is derived from an EMBL/GenBank/DDBJ whole genome shotgun (WGS) entry which is preliminary data.</text>
</comment>
<dbReference type="PANTHER" id="PTHR33154:SF36">
    <property type="entry name" value="TRANSCRIPTIONAL REGULATOR"/>
    <property type="match status" value="1"/>
</dbReference>
<dbReference type="InterPro" id="IPR036390">
    <property type="entry name" value="WH_DNA-bd_sf"/>
</dbReference>
<dbReference type="PROSITE" id="PS50987">
    <property type="entry name" value="HTH_ARSR_2"/>
    <property type="match status" value="1"/>
</dbReference>
<keyword evidence="3" id="KW-0804">Transcription</keyword>
<dbReference type="PRINTS" id="PR00778">
    <property type="entry name" value="HTHARSR"/>
</dbReference>
<protein>
    <recommendedName>
        <fullName evidence="4">HTH arsR-type domain-containing protein</fullName>
    </recommendedName>
</protein>
<sequence length="130" mass="13798">MTRSWGRSGDHLDVKTRTAGETKAATVALFHLLGDTTRLAILQRLTFGEGTVVDLVKALGLPSATTSAHLSYLMDCGLVDRRIAEHGHAYYITHQPELLDLLNNAGHLLAAVGADTACGHIHGTVEGNAS</sequence>
<dbReference type="PANTHER" id="PTHR33154">
    <property type="entry name" value="TRANSCRIPTIONAL REGULATOR, ARSR FAMILY"/>
    <property type="match status" value="1"/>
</dbReference>
<dbReference type="SMART" id="SM00418">
    <property type="entry name" value="HTH_ARSR"/>
    <property type="match status" value="1"/>
</dbReference>
<evidence type="ECO:0000256" key="2">
    <source>
        <dbReference type="ARBA" id="ARBA00023125"/>
    </source>
</evidence>
<feature type="domain" description="HTH arsR-type" evidence="4">
    <location>
        <begin position="18"/>
        <end position="113"/>
    </location>
</feature>
<dbReference type="NCBIfam" id="NF033788">
    <property type="entry name" value="HTH_metalloreg"/>
    <property type="match status" value="1"/>
</dbReference>
<organism evidence="5 6">
    <name type="scientific">Streptomyces camponoticapitis</name>
    <dbReference type="NCBI Taxonomy" id="1616125"/>
    <lineage>
        <taxon>Bacteria</taxon>
        <taxon>Bacillati</taxon>
        <taxon>Actinomycetota</taxon>
        <taxon>Actinomycetes</taxon>
        <taxon>Kitasatosporales</taxon>
        <taxon>Streptomycetaceae</taxon>
        <taxon>Streptomyces</taxon>
    </lineage>
</organism>
<proteinExistence type="predicted"/>
<dbReference type="Gene3D" id="1.10.10.10">
    <property type="entry name" value="Winged helix-like DNA-binding domain superfamily/Winged helix DNA-binding domain"/>
    <property type="match status" value="1"/>
</dbReference>
<keyword evidence="1" id="KW-0805">Transcription regulation</keyword>